<dbReference type="Pfam" id="PF13181">
    <property type="entry name" value="TPR_8"/>
    <property type="match status" value="2"/>
</dbReference>
<evidence type="ECO:0000313" key="3">
    <source>
        <dbReference type="EMBL" id="SUZ64796.1"/>
    </source>
</evidence>
<dbReference type="PROSITE" id="PS51257">
    <property type="entry name" value="PROKAR_LIPOPROTEIN"/>
    <property type="match status" value="1"/>
</dbReference>
<keyword evidence="1" id="KW-0677">Repeat</keyword>
<dbReference type="AlphaFoldDB" id="A0A381PCT2"/>
<dbReference type="EMBL" id="UINC01000942">
    <property type="protein sequence ID" value="SUZ64796.1"/>
    <property type="molecule type" value="Genomic_DNA"/>
</dbReference>
<dbReference type="InterPro" id="IPR051012">
    <property type="entry name" value="CellSynth/LPSAsmb/PSIAsmb"/>
</dbReference>
<protein>
    <submittedName>
        <fullName evidence="3">Uncharacterized protein</fullName>
    </submittedName>
</protein>
<evidence type="ECO:0000256" key="2">
    <source>
        <dbReference type="ARBA" id="ARBA00022803"/>
    </source>
</evidence>
<sequence>MVIYFAREILSLRTLQVVTLVALIFSACAPPDSMEEEMVEPEPVSQEQCLRLLSSAAEYYKNKDWSSTSRVYGELVDLGCDKGNEEEVFQYWAIAYEFLGRFDSSEYVLLQGLKRLPDNVNLRKRLAYAYKRLGNPEKEIFEFEKLIELTPEDLEPLNRLNELYAEVGRYDDQVFVLQRMLKIDPNNKNAQGDLAQAFEATGKDPLDIYRRRFEDNPTNYSFGIDLADQLMMTGEEEEAVEILNKLRRSSGGSGSVTNKLVLQKLAIAYSEIDNLESASSVYEELYNLDRRDFKTALEIVKVNNALGDFGKAMKWAEEAIKIAPDNGETIGAKGNVYYAAFQDCRENFPTTDDKLVAAFAYNYFKMAEDKGQNRYKRDRIYLENNRDDLVFGKADWFMLDEDVKRKGSISPKSECYAWVSESIKKDPSWN</sequence>
<proteinExistence type="predicted"/>
<dbReference type="InterPro" id="IPR011990">
    <property type="entry name" value="TPR-like_helical_dom_sf"/>
</dbReference>
<dbReference type="SMART" id="SM00028">
    <property type="entry name" value="TPR"/>
    <property type="match status" value="4"/>
</dbReference>
<dbReference type="Gene3D" id="1.25.40.10">
    <property type="entry name" value="Tetratricopeptide repeat domain"/>
    <property type="match status" value="2"/>
</dbReference>
<dbReference type="PANTHER" id="PTHR45586">
    <property type="entry name" value="TPR REPEAT-CONTAINING PROTEIN PA4667"/>
    <property type="match status" value="1"/>
</dbReference>
<dbReference type="PROSITE" id="PS50005">
    <property type="entry name" value="TPR"/>
    <property type="match status" value="2"/>
</dbReference>
<dbReference type="SUPFAM" id="SSF48452">
    <property type="entry name" value="TPR-like"/>
    <property type="match status" value="1"/>
</dbReference>
<accession>A0A381PCT2</accession>
<reference evidence="3" key="1">
    <citation type="submission" date="2018-05" db="EMBL/GenBank/DDBJ databases">
        <authorList>
            <person name="Lanie J.A."/>
            <person name="Ng W.-L."/>
            <person name="Kazmierczak K.M."/>
            <person name="Andrzejewski T.M."/>
            <person name="Davidsen T.M."/>
            <person name="Wayne K.J."/>
            <person name="Tettelin H."/>
            <person name="Glass J.I."/>
            <person name="Rusch D."/>
            <person name="Podicherti R."/>
            <person name="Tsui H.-C.T."/>
            <person name="Winkler M.E."/>
        </authorList>
    </citation>
    <scope>NUCLEOTIDE SEQUENCE</scope>
</reference>
<dbReference type="PANTHER" id="PTHR45586:SF1">
    <property type="entry name" value="LIPOPOLYSACCHARIDE ASSEMBLY PROTEIN B"/>
    <property type="match status" value="1"/>
</dbReference>
<name>A0A381PCT2_9ZZZZ</name>
<gene>
    <name evidence="3" type="ORF">METZ01_LOCUS17650</name>
</gene>
<evidence type="ECO:0000256" key="1">
    <source>
        <dbReference type="ARBA" id="ARBA00022737"/>
    </source>
</evidence>
<keyword evidence="2" id="KW-0802">TPR repeat</keyword>
<dbReference type="InterPro" id="IPR019734">
    <property type="entry name" value="TPR_rpt"/>
</dbReference>
<organism evidence="3">
    <name type="scientific">marine metagenome</name>
    <dbReference type="NCBI Taxonomy" id="408172"/>
    <lineage>
        <taxon>unclassified sequences</taxon>
        <taxon>metagenomes</taxon>
        <taxon>ecological metagenomes</taxon>
    </lineage>
</organism>